<evidence type="ECO:0000313" key="1">
    <source>
        <dbReference type="EMBL" id="EMT53611.1"/>
    </source>
</evidence>
<dbReference type="InterPro" id="IPR025942">
    <property type="entry name" value="SpoVIF"/>
</dbReference>
<dbReference type="EMBL" id="APBN01000002">
    <property type="protein sequence ID" value="EMT53611.1"/>
    <property type="molecule type" value="Genomic_DNA"/>
</dbReference>
<gene>
    <name evidence="1" type="ORF">I532_06345</name>
</gene>
<dbReference type="AlphaFoldDB" id="M8E2Y2"/>
<dbReference type="Pfam" id="PF14069">
    <property type="entry name" value="SpoVIF"/>
    <property type="match status" value="1"/>
</dbReference>
<reference evidence="1 2" key="1">
    <citation type="submission" date="2013-03" db="EMBL/GenBank/DDBJ databases">
        <title>Assembly of a new bacterial strain Brevibacillus borstelensis AK1.</title>
        <authorList>
            <person name="Rajan I."/>
            <person name="PoliReddy D."/>
            <person name="Sugumar T."/>
            <person name="Rathinam K."/>
            <person name="Alqarawi S."/>
            <person name="Khalil A.B."/>
            <person name="Sivakumar N."/>
        </authorList>
    </citation>
    <scope>NUCLEOTIDE SEQUENCE [LARGE SCALE GENOMIC DNA]</scope>
    <source>
        <strain evidence="1 2">AK1</strain>
    </source>
</reference>
<dbReference type="Proteomes" id="UP000012081">
    <property type="component" value="Unassembled WGS sequence"/>
</dbReference>
<dbReference type="GeneID" id="89500122"/>
<dbReference type="PATRIC" id="fig|1300222.3.peg.1301"/>
<dbReference type="RefSeq" id="WP_003387105.1">
    <property type="nucleotide sequence ID" value="NZ_APBN01000002.1"/>
</dbReference>
<sequence length="90" mass="10486">MSNSISRRFLERLQKQASDKVDEGKLRSLAGQFQRSDFEDETKLRQIIRSLAALSGKTLNEEREDKIVEMFRNQEISLNDIQSLTKLLRS</sequence>
<organism evidence="1 2">
    <name type="scientific">Brevibacillus borstelensis AK1</name>
    <dbReference type="NCBI Taxonomy" id="1300222"/>
    <lineage>
        <taxon>Bacteria</taxon>
        <taxon>Bacillati</taxon>
        <taxon>Bacillota</taxon>
        <taxon>Bacilli</taxon>
        <taxon>Bacillales</taxon>
        <taxon>Paenibacillaceae</taxon>
        <taxon>Brevibacillus</taxon>
    </lineage>
</organism>
<dbReference type="OrthoDB" id="2468514at2"/>
<proteinExistence type="predicted"/>
<comment type="caution">
    <text evidence="1">The sequence shown here is derived from an EMBL/GenBank/DDBJ whole genome shotgun (WGS) entry which is preliminary data.</text>
</comment>
<protein>
    <recommendedName>
        <fullName evidence="3">Stage VI sporulation protein F</fullName>
    </recommendedName>
</protein>
<dbReference type="STRING" id="1300222.I532_06345"/>
<name>M8E2Y2_9BACL</name>
<keyword evidence="2" id="KW-1185">Reference proteome</keyword>
<accession>M8E2Y2</accession>
<evidence type="ECO:0000313" key="2">
    <source>
        <dbReference type="Proteomes" id="UP000012081"/>
    </source>
</evidence>
<evidence type="ECO:0008006" key="3">
    <source>
        <dbReference type="Google" id="ProtNLM"/>
    </source>
</evidence>